<accession>A0ABQ9L5I8</accession>
<proteinExistence type="inferred from homology"/>
<dbReference type="InterPro" id="IPR004883">
    <property type="entry name" value="LOB"/>
</dbReference>
<dbReference type="EMBL" id="JARPOI010000014">
    <property type="protein sequence ID" value="KAJ9159967.1"/>
    <property type="molecule type" value="Genomic_DNA"/>
</dbReference>
<name>A0ABQ9L5I8_HEVBR</name>
<evidence type="ECO:0000313" key="5">
    <source>
        <dbReference type="Proteomes" id="UP001174677"/>
    </source>
</evidence>
<evidence type="ECO:0000256" key="1">
    <source>
        <dbReference type="ARBA" id="ARBA00005474"/>
    </source>
</evidence>
<comment type="similarity">
    <text evidence="1">Belongs to the LOB domain-containing protein family.</text>
</comment>
<feature type="compositionally biased region" description="Low complexity" evidence="2">
    <location>
        <begin position="25"/>
        <end position="51"/>
    </location>
</feature>
<dbReference type="Proteomes" id="UP001174677">
    <property type="component" value="Chromosome 14"/>
</dbReference>
<sequence>MGNNNHDFSPFLFPSTTPFVPFSGSSFSSSYSVSPYSPSSPSLNSPSESYPSLPPHPAQSSSSSFNPSADAGNLGPCAACKIHRRRCTDKCYVASYLPPTDSHKFTVVDGMVGAANIFSYLQNNNSSSYVPLLLLLRDATTQDGELQADINGHKHTSTQQDPKILSAASNGDPFFNDDGDGITALKSLVRVSEGFIEKEEKAKRRWKFHLLEDG</sequence>
<feature type="region of interest" description="Disordered" evidence="2">
    <location>
        <begin position="25"/>
        <end position="67"/>
    </location>
</feature>
<feature type="domain" description="LOB" evidence="3">
    <location>
        <begin position="75"/>
        <end position="178"/>
    </location>
</feature>
<evidence type="ECO:0000259" key="3">
    <source>
        <dbReference type="PROSITE" id="PS50891"/>
    </source>
</evidence>
<dbReference type="Pfam" id="PF03195">
    <property type="entry name" value="LOB"/>
    <property type="match status" value="1"/>
</dbReference>
<reference evidence="4" key="1">
    <citation type="journal article" date="2023" name="Plant Biotechnol. J.">
        <title>Chromosome-level wild Hevea brasiliensis genome provides new tools for genomic-assisted breeding and valuable loci to elevate rubber yield.</title>
        <authorList>
            <person name="Cheng H."/>
            <person name="Song X."/>
            <person name="Hu Y."/>
            <person name="Wu T."/>
            <person name="Yang Q."/>
            <person name="An Z."/>
            <person name="Feng S."/>
            <person name="Deng Z."/>
            <person name="Wu W."/>
            <person name="Zeng X."/>
            <person name="Tu M."/>
            <person name="Wang X."/>
            <person name="Huang H."/>
        </authorList>
    </citation>
    <scope>NUCLEOTIDE SEQUENCE</scope>
    <source>
        <strain evidence="4">MT/VB/25A 57/8</strain>
    </source>
</reference>
<protein>
    <recommendedName>
        <fullName evidence="3">LOB domain-containing protein</fullName>
    </recommendedName>
</protein>
<evidence type="ECO:0000313" key="4">
    <source>
        <dbReference type="EMBL" id="KAJ9159967.1"/>
    </source>
</evidence>
<comment type="caution">
    <text evidence="4">The sequence shown here is derived from an EMBL/GenBank/DDBJ whole genome shotgun (WGS) entry which is preliminary data.</text>
</comment>
<organism evidence="4 5">
    <name type="scientific">Hevea brasiliensis</name>
    <name type="common">Para rubber tree</name>
    <name type="synonym">Siphonia brasiliensis</name>
    <dbReference type="NCBI Taxonomy" id="3981"/>
    <lineage>
        <taxon>Eukaryota</taxon>
        <taxon>Viridiplantae</taxon>
        <taxon>Streptophyta</taxon>
        <taxon>Embryophyta</taxon>
        <taxon>Tracheophyta</taxon>
        <taxon>Spermatophyta</taxon>
        <taxon>Magnoliopsida</taxon>
        <taxon>eudicotyledons</taxon>
        <taxon>Gunneridae</taxon>
        <taxon>Pentapetalae</taxon>
        <taxon>rosids</taxon>
        <taxon>fabids</taxon>
        <taxon>Malpighiales</taxon>
        <taxon>Euphorbiaceae</taxon>
        <taxon>Crotonoideae</taxon>
        <taxon>Micrandreae</taxon>
        <taxon>Hevea</taxon>
    </lineage>
</organism>
<evidence type="ECO:0000256" key="2">
    <source>
        <dbReference type="SAM" id="MobiDB-lite"/>
    </source>
</evidence>
<feature type="compositionally biased region" description="Low complexity" evidence="2">
    <location>
        <begin position="58"/>
        <end position="67"/>
    </location>
</feature>
<dbReference type="PROSITE" id="PS50891">
    <property type="entry name" value="LOB"/>
    <property type="match status" value="1"/>
</dbReference>
<gene>
    <name evidence="4" type="ORF">P3X46_025414</name>
</gene>
<keyword evidence="5" id="KW-1185">Reference proteome</keyword>
<dbReference type="PANTHER" id="PTHR31301">
    <property type="entry name" value="LOB DOMAIN-CONTAINING PROTEIN 4-RELATED"/>
    <property type="match status" value="1"/>
</dbReference>
<dbReference type="PANTHER" id="PTHR31301:SF206">
    <property type="entry name" value="LOB DOMAIN-CONTAINING PROTEIN 1"/>
    <property type="match status" value="1"/>
</dbReference>